<gene>
    <name evidence="2" type="ORF">PX52LOC_06347</name>
</gene>
<reference evidence="3" key="1">
    <citation type="submission" date="2019-08" db="EMBL/GenBank/DDBJ databases">
        <title>Limnoglobus roseus gen. nov., sp. nov., a novel freshwater planctomycete with a giant genome from the family Gemmataceae.</title>
        <authorList>
            <person name="Kulichevskaya I.S."/>
            <person name="Naumoff D.G."/>
            <person name="Miroshnikov K."/>
            <person name="Ivanova A."/>
            <person name="Philippov D.A."/>
            <person name="Hakobyan A."/>
            <person name="Rijpstra I.C."/>
            <person name="Sinninghe Damste J.S."/>
            <person name="Liesack W."/>
            <person name="Dedysh S.N."/>
        </authorList>
    </citation>
    <scope>NUCLEOTIDE SEQUENCE [LARGE SCALE GENOMIC DNA]</scope>
    <source>
        <strain evidence="3">PX52</strain>
    </source>
</reference>
<protein>
    <submittedName>
        <fullName evidence="2">Uncharacterized protein</fullName>
    </submittedName>
</protein>
<dbReference type="Proteomes" id="UP000324974">
    <property type="component" value="Chromosome"/>
</dbReference>
<name>A0A5C1APX5_9BACT</name>
<dbReference type="EMBL" id="CP042425">
    <property type="protein sequence ID" value="QEL19284.1"/>
    <property type="molecule type" value="Genomic_DNA"/>
</dbReference>
<evidence type="ECO:0000256" key="1">
    <source>
        <dbReference type="SAM" id="MobiDB-lite"/>
    </source>
</evidence>
<dbReference type="KEGG" id="lrs:PX52LOC_06347"/>
<evidence type="ECO:0000313" key="3">
    <source>
        <dbReference type="Proteomes" id="UP000324974"/>
    </source>
</evidence>
<organism evidence="2 3">
    <name type="scientific">Limnoglobus roseus</name>
    <dbReference type="NCBI Taxonomy" id="2598579"/>
    <lineage>
        <taxon>Bacteria</taxon>
        <taxon>Pseudomonadati</taxon>
        <taxon>Planctomycetota</taxon>
        <taxon>Planctomycetia</taxon>
        <taxon>Gemmatales</taxon>
        <taxon>Gemmataceae</taxon>
        <taxon>Limnoglobus</taxon>
    </lineage>
</organism>
<feature type="region of interest" description="Disordered" evidence="1">
    <location>
        <begin position="82"/>
        <end position="101"/>
    </location>
</feature>
<feature type="compositionally biased region" description="Basic and acidic residues" evidence="1">
    <location>
        <begin position="91"/>
        <end position="101"/>
    </location>
</feature>
<dbReference type="RefSeq" id="WP_149113696.1">
    <property type="nucleotide sequence ID" value="NZ_CP042425.1"/>
</dbReference>
<evidence type="ECO:0000313" key="2">
    <source>
        <dbReference type="EMBL" id="QEL19284.1"/>
    </source>
</evidence>
<proteinExistence type="predicted"/>
<sequence length="101" mass="10907">MKKILDGIAEAIADAKPELAAAGRQGTSELAQVLPAFPSQGMTPVETMGTVGNPTPQEVTQDRAAVRDDFRNDYDTFLAERAETAQQVSQDKGKEPEIDME</sequence>
<accession>A0A5C1APX5</accession>
<keyword evidence="3" id="KW-1185">Reference proteome</keyword>
<dbReference type="AlphaFoldDB" id="A0A5C1APX5"/>